<dbReference type="SUPFAM" id="SSF52218">
    <property type="entry name" value="Flavoproteins"/>
    <property type="match status" value="1"/>
</dbReference>
<dbReference type="RefSeq" id="WP_344528840.1">
    <property type="nucleotide sequence ID" value="NZ_BAAAPE010000008.1"/>
</dbReference>
<gene>
    <name evidence="2" type="ORF">GCM10009801_33750</name>
</gene>
<organism evidence="2 3">
    <name type="scientific">Streptomyces albiaxialis</name>
    <dbReference type="NCBI Taxonomy" id="329523"/>
    <lineage>
        <taxon>Bacteria</taxon>
        <taxon>Bacillati</taxon>
        <taxon>Actinomycetota</taxon>
        <taxon>Actinomycetes</taxon>
        <taxon>Kitasatosporales</taxon>
        <taxon>Streptomycetaceae</taxon>
        <taxon>Streptomyces</taxon>
    </lineage>
</organism>
<accession>A0ABN2W0W2</accession>
<evidence type="ECO:0000313" key="3">
    <source>
        <dbReference type="Proteomes" id="UP001500016"/>
    </source>
</evidence>
<keyword evidence="3" id="KW-1185">Reference proteome</keyword>
<evidence type="ECO:0000313" key="2">
    <source>
        <dbReference type="EMBL" id="GAA2077566.1"/>
    </source>
</evidence>
<proteinExistence type="predicted"/>
<name>A0ABN2W0W2_9ACTN</name>
<dbReference type="EMBL" id="BAAAPE010000008">
    <property type="protein sequence ID" value="GAA2077566.1"/>
    <property type="molecule type" value="Genomic_DNA"/>
</dbReference>
<dbReference type="PANTHER" id="PTHR30543">
    <property type="entry name" value="CHROMATE REDUCTASE"/>
    <property type="match status" value="1"/>
</dbReference>
<dbReference type="InterPro" id="IPR050712">
    <property type="entry name" value="NAD(P)H-dep_reductase"/>
</dbReference>
<dbReference type="PANTHER" id="PTHR30543:SF21">
    <property type="entry name" value="NAD(P)H-DEPENDENT FMN REDUCTASE LOT6"/>
    <property type="match status" value="1"/>
</dbReference>
<dbReference type="InterPro" id="IPR029039">
    <property type="entry name" value="Flavoprotein-like_sf"/>
</dbReference>
<dbReference type="Pfam" id="PF03358">
    <property type="entry name" value="FMN_red"/>
    <property type="match status" value="1"/>
</dbReference>
<comment type="caution">
    <text evidence="2">The sequence shown here is derived from an EMBL/GenBank/DDBJ whole genome shotgun (WGS) entry which is preliminary data.</text>
</comment>
<evidence type="ECO:0000259" key="1">
    <source>
        <dbReference type="Pfam" id="PF03358"/>
    </source>
</evidence>
<sequence length="197" mass="20510">MTCRELDLTSRIVALGGSLRAESVSAQALRACAARARRAGARVTVFAGRDLALPLYDPESGIRTAAESRLLAALRAADGVLLACPTYHGAMSGLLKNALDHVEDLGGRAAGCVAVARNEAAGAPALAGMRAVAQALGAWAVPMGVVVRADAAFDLRDGEDHGTDPRTARRLDIMTEQVLDHARLRARTGSPALRGHL</sequence>
<dbReference type="Proteomes" id="UP001500016">
    <property type="component" value="Unassembled WGS sequence"/>
</dbReference>
<feature type="domain" description="NADPH-dependent FMN reductase-like" evidence="1">
    <location>
        <begin position="11"/>
        <end position="147"/>
    </location>
</feature>
<reference evidence="2 3" key="1">
    <citation type="journal article" date="2019" name="Int. J. Syst. Evol. Microbiol.">
        <title>The Global Catalogue of Microorganisms (GCM) 10K type strain sequencing project: providing services to taxonomists for standard genome sequencing and annotation.</title>
        <authorList>
            <consortium name="The Broad Institute Genomics Platform"/>
            <consortium name="The Broad Institute Genome Sequencing Center for Infectious Disease"/>
            <person name="Wu L."/>
            <person name="Ma J."/>
        </authorList>
    </citation>
    <scope>NUCLEOTIDE SEQUENCE [LARGE SCALE GENOMIC DNA]</scope>
    <source>
        <strain evidence="2 3">JCM 15478</strain>
    </source>
</reference>
<dbReference type="Gene3D" id="3.40.50.360">
    <property type="match status" value="1"/>
</dbReference>
<dbReference type="InterPro" id="IPR005025">
    <property type="entry name" value="FMN_Rdtase-like_dom"/>
</dbReference>
<protein>
    <submittedName>
        <fullName evidence="2">NAD(P)H-dependent oxidoreductase</fullName>
    </submittedName>
</protein>